<dbReference type="AlphaFoldDB" id="A0A2P4Y9T0"/>
<keyword evidence="1" id="KW-0808">Transferase</keyword>
<dbReference type="EMBL" id="NCKW01004829">
    <property type="protein sequence ID" value="POM74562.1"/>
    <property type="molecule type" value="Genomic_DNA"/>
</dbReference>
<reference evidence="1 2" key="1">
    <citation type="journal article" date="2017" name="Genome Biol. Evol.">
        <title>Phytophthora megakarya and P. palmivora, closely related causal agents of cacao black pod rot, underwent increases in genome sizes and gene numbers by different mechanisms.</title>
        <authorList>
            <person name="Ali S.S."/>
            <person name="Shao J."/>
            <person name="Lary D.J."/>
            <person name="Kronmiller B."/>
            <person name="Shen D."/>
            <person name="Strem M.D."/>
            <person name="Amoako-Attah I."/>
            <person name="Akrofi A.Y."/>
            <person name="Begoude B.A."/>
            <person name="Ten Hoopen G.M."/>
            <person name="Coulibaly K."/>
            <person name="Kebe B.I."/>
            <person name="Melnick R.L."/>
            <person name="Guiltinan M.J."/>
            <person name="Tyler B.M."/>
            <person name="Meinhardt L.W."/>
            <person name="Bailey B.A."/>
        </authorList>
    </citation>
    <scope>NUCLEOTIDE SEQUENCE [LARGE SCALE GENOMIC DNA]</scope>
    <source>
        <strain evidence="2">sbr112.9</strain>
    </source>
</reference>
<sequence length="65" mass="7429">MRCMIEHPEWDALGVASDATRFFKCPSDVQSLGQSTVQTIKYVRKTFFDDIFVHSRAEDGQTAME</sequence>
<keyword evidence="2" id="KW-1185">Reference proteome</keyword>
<protein>
    <submittedName>
        <fullName evidence="1">Reverse transcriptase</fullName>
    </submittedName>
</protein>
<name>A0A2P4Y9T0_9STRA</name>
<keyword evidence="1" id="KW-0695">RNA-directed DNA polymerase</keyword>
<keyword evidence="1" id="KW-0548">Nucleotidyltransferase</keyword>
<dbReference type="Proteomes" id="UP000237271">
    <property type="component" value="Unassembled WGS sequence"/>
</dbReference>
<proteinExistence type="predicted"/>
<gene>
    <name evidence="1" type="ORF">PHPALM_8468</name>
</gene>
<organism evidence="1 2">
    <name type="scientific">Phytophthora palmivora</name>
    <dbReference type="NCBI Taxonomy" id="4796"/>
    <lineage>
        <taxon>Eukaryota</taxon>
        <taxon>Sar</taxon>
        <taxon>Stramenopiles</taxon>
        <taxon>Oomycota</taxon>
        <taxon>Peronosporomycetes</taxon>
        <taxon>Peronosporales</taxon>
        <taxon>Peronosporaceae</taxon>
        <taxon>Phytophthora</taxon>
    </lineage>
</organism>
<accession>A0A2P4Y9T0</accession>
<evidence type="ECO:0000313" key="2">
    <source>
        <dbReference type="Proteomes" id="UP000237271"/>
    </source>
</evidence>
<evidence type="ECO:0000313" key="1">
    <source>
        <dbReference type="EMBL" id="POM74562.1"/>
    </source>
</evidence>
<dbReference type="GO" id="GO:0003964">
    <property type="term" value="F:RNA-directed DNA polymerase activity"/>
    <property type="evidence" value="ECO:0007669"/>
    <property type="project" value="UniProtKB-KW"/>
</dbReference>
<feature type="non-terminal residue" evidence="1">
    <location>
        <position position="65"/>
    </location>
</feature>
<comment type="caution">
    <text evidence="1">The sequence shown here is derived from an EMBL/GenBank/DDBJ whole genome shotgun (WGS) entry which is preliminary data.</text>
</comment>